<sequence length="142" mass="16558">MKKYLIFFFLILSCSIASGCTKKILYLTPEATGYLYDSKTKQPLHNVNGYIGFYLPDEKSTTIRVSNDGSFTIKPLTKEYFFIEPSLEDYKNLPPLIYISFKNYQNKTLDYSGKFNEQVPEEKANFEHYKKIDLGKVYLDPE</sequence>
<accession>A0A2T7FJP1</accession>
<protein>
    <recommendedName>
        <fullName evidence="4">Lipoprotein</fullName>
    </recommendedName>
</protein>
<reference evidence="2 3" key="1">
    <citation type="submission" date="2014-04" db="EMBL/GenBank/DDBJ databases">
        <title>The Genome Sequence of Acinetobacter baumanii BIDMC 57.</title>
        <authorList>
            <consortium name="The Broad Institute Genomics Platform"/>
            <consortium name="The Broad Institute Genome Sequencing Center for Infectious Disease"/>
            <person name="Murphy C."/>
            <person name="Cosimi L."/>
            <person name="Cerqueira G."/>
            <person name="Feldgarden M."/>
            <person name="Earl A."/>
            <person name="Spencer M.D."/>
            <person name="Fodor A."/>
            <person name="Sautter R.L."/>
            <person name="Hung D."/>
            <person name="Onderdonk A.B."/>
            <person name="Ernst C."/>
            <person name="Delaney M."/>
            <person name="DuBois A."/>
            <person name="Young S.K."/>
            <person name="Zeng Q."/>
            <person name="Gargeya S."/>
            <person name="Abouelleil A."/>
            <person name="Alvarado L."/>
            <person name="Chapman S.B."/>
            <person name="Gainer-Dewar J."/>
            <person name="Goldberg J."/>
            <person name="Griggs A."/>
            <person name="Gujja S."/>
            <person name="Hansen M."/>
            <person name="Howarth C."/>
            <person name="Imamovic A."/>
            <person name="Larimer J."/>
            <person name="Pearson M."/>
            <person name="Poon T.W."/>
            <person name="Priest M."/>
            <person name="Roberts A."/>
            <person name="Saif S."/>
            <person name="Shea T."/>
            <person name="Sykes S."/>
            <person name="Wortman J."/>
            <person name="Nusbaum C."/>
            <person name="Birren B."/>
        </authorList>
    </citation>
    <scope>NUCLEOTIDE SEQUENCE [LARGE SCALE GENOMIC DNA]</scope>
    <source>
        <strain evidence="2 3">BIDMC 57</strain>
    </source>
</reference>
<dbReference type="PROSITE" id="PS51257">
    <property type="entry name" value="PROKAR_LIPOPROTEIN"/>
    <property type="match status" value="1"/>
</dbReference>
<dbReference type="RefSeq" id="WP_004887094.1">
    <property type="nucleotide sequence ID" value="NZ_AMZR01000031.1"/>
</dbReference>
<name>A0A2T7FJP1_ACINO</name>
<evidence type="ECO:0000256" key="1">
    <source>
        <dbReference type="SAM" id="SignalP"/>
    </source>
</evidence>
<evidence type="ECO:0000313" key="3">
    <source>
        <dbReference type="Proteomes" id="UP000027208"/>
    </source>
</evidence>
<evidence type="ECO:0000313" key="2">
    <source>
        <dbReference type="EMBL" id="KDM56758.1"/>
    </source>
</evidence>
<gene>
    <name evidence="2" type="ORF">AE32_01947</name>
</gene>
<dbReference type="Proteomes" id="UP000027208">
    <property type="component" value="Unassembled WGS sequence"/>
</dbReference>
<dbReference type="AlphaFoldDB" id="A0A2T7FJP1"/>
<feature type="chain" id="PRO_5041066772" description="Lipoprotein" evidence="1">
    <location>
        <begin position="20"/>
        <end position="142"/>
    </location>
</feature>
<dbReference type="EMBL" id="JMUI01000006">
    <property type="protein sequence ID" value="KDM56758.1"/>
    <property type="molecule type" value="Genomic_DNA"/>
</dbReference>
<feature type="signal peptide" evidence="1">
    <location>
        <begin position="1"/>
        <end position="19"/>
    </location>
</feature>
<keyword evidence="1" id="KW-0732">Signal</keyword>
<evidence type="ECO:0008006" key="4">
    <source>
        <dbReference type="Google" id="ProtNLM"/>
    </source>
</evidence>
<dbReference type="GeneID" id="92796498"/>
<organism evidence="2 3">
    <name type="scientific">Acinetobacter nosocomialis</name>
    <dbReference type="NCBI Taxonomy" id="106654"/>
    <lineage>
        <taxon>Bacteria</taxon>
        <taxon>Pseudomonadati</taxon>
        <taxon>Pseudomonadota</taxon>
        <taxon>Gammaproteobacteria</taxon>
        <taxon>Moraxellales</taxon>
        <taxon>Moraxellaceae</taxon>
        <taxon>Acinetobacter</taxon>
        <taxon>Acinetobacter calcoaceticus/baumannii complex</taxon>
    </lineage>
</organism>
<proteinExistence type="predicted"/>
<comment type="caution">
    <text evidence="2">The sequence shown here is derived from an EMBL/GenBank/DDBJ whole genome shotgun (WGS) entry which is preliminary data.</text>
</comment>
<accession>A0A334NLW3</accession>